<dbReference type="GO" id="GO:0043200">
    <property type="term" value="P:response to amino acid"/>
    <property type="evidence" value="ECO:0007669"/>
    <property type="project" value="TreeGrafter"/>
</dbReference>
<organism evidence="4 5">
    <name type="scientific">Actinoplanes nipponensis</name>
    <dbReference type="NCBI Taxonomy" id="135950"/>
    <lineage>
        <taxon>Bacteria</taxon>
        <taxon>Bacillati</taxon>
        <taxon>Actinomycetota</taxon>
        <taxon>Actinomycetes</taxon>
        <taxon>Micromonosporales</taxon>
        <taxon>Micromonosporaceae</taxon>
        <taxon>Actinoplanes</taxon>
    </lineage>
</organism>
<dbReference type="SUPFAM" id="SSF46785">
    <property type="entry name" value="Winged helix' DNA-binding domain"/>
    <property type="match status" value="1"/>
</dbReference>
<feature type="domain" description="Transcription regulator AsnC/Lrp ligand binding" evidence="2">
    <location>
        <begin position="290"/>
        <end position="357"/>
    </location>
</feature>
<sequence length="377" mass="39942">MTRQPTQPRTIPHVAARSAIESAVIDRLDRQILQGLRLAPRIPFARLAAVLEVSEQTVARRYQRMRGAGLLRVFGQANPELLPGYTYWTLRIACRPGTATTTAQALARRTDTSWVTIGAGGAELTCAVRVAEGRDGHEGLLHHLPRAANVLSLSAHQVLHRFVGRGETDWIAGDAQLDAGQRARLLTGHDPGLRAGREPGPAAGDEPRARAGTDAPVEGDAHVEPGDRSLLAALATDGRAGYAALAAATGWTQRKVALRLAALTAAQAVYFDTEVAATLMGFRAAANLWFTVAPADLAAVGARLADHRQLVWAAAVTGTTSITATALCRDAGELYRYLTTEVAAIPEIRSCETVPVQNRVKHAVSLVDGGVLGAPVV</sequence>
<evidence type="ECO:0000259" key="2">
    <source>
        <dbReference type="Pfam" id="PF01037"/>
    </source>
</evidence>
<evidence type="ECO:0000313" key="4">
    <source>
        <dbReference type="EMBL" id="GIE48318.1"/>
    </source>
</evidence>
<dbReference type="AlphaFoldDB" id="A0A919MNC9"/>
<evidence type="ECO:0000256" key="1">
    <source>
        <dbReference type="SAM" id="MobiDB-lite"/>
    </source>
</evidence>
<gene>
    <name evidence="4" type="primary">asnC</name>
    <name evidence="4" type="ORF">Ani05nite_18520</name>
</gene>
<dbReference type="Pfam" id="PF13404">
    <property type="entry name" value="HTH_AsnC-type"/>
    <property type="match status" value="2"/>
</dbReference>
<dbReference type="PANTHER" id="PTHR30154:SF34">
    <property type="entry name" value="TRANSCRIPTIONAL REGULATOR AZLB"/>
    <property type="match status" value="1"/>
</dbReference>
<name>A0A919MNC9_9ACTN</name>
<accession>A0A919MNC9</accession>
<dbReference type="GO" id="GO:0043565">
    <property type="term" value="F:sequence-specific DNA binding"/>
    <property type="evidence" value="ECO:0007669"/>
    <property type="project" value="InterPro"/>
</dbReference>
<dbReference type="Proteomes" id="UP000647172">
    <property type="component" value="Unassembled WGS sequence"/>
</dbReference>
<dbReference type="GO" id="GO:0005829">
    <property type="term" value="C:cytosol"/>
    <property type="evidence" value="ECO:0007669"/>
    <property type="project" value="TreeGrafter"/>
</dbReference>
<dbReference type="InterPro" id="IPR000485">
    <property type="entry name" value="AsnC-type_HTH_dom"/>
</dbReference>
<evidence type="ECO:0000313" key="5">
    <source>
        <dbReference type="Proteomes" id="UP000647172"/>
    </source>
</evidence>
<dbReference type="EMBL" id="BOMQ01000024">
    <property type="protein sequence ID" value="GIE48318.1"/>
    <property type="molecule type" value="Genomic_DNA"/>
</dbReference>
<dbReference type="Pfam" id="PF01037">
    <property type="entry name" value="AsnC_trans_reg"/>
    <property type="match status" value="1"/>
</dbReference>
<feature type="domain" description="HTH asnC-type" evidence="3">
    <location>
        <begin position="227"/>
        <end position="263"/>
    </location>
</feature>
<dbReference type="Gene3D" id="3.30.70.920">
    <property type="match status" value="1"/>
</dbReference>
<evidence type="ECO:0000259" key="3">
    <source>
        <dbReference type="Pfam" id="PF13404"/>
    </source>
</evidence>
<proteinExistence type="predicted"/>
<dbReference type="InterPro" id="IPR011008">
    <property type="entry name" value="Dimeric_a/b-barrel"/>
</dbReference>
<feature type="domain" description="HTH asnC-type" evidence="3">
    <location>
        <begin position="25"/>
        <end position="66"/>
    </location>
</feature>
<reference evidence="4" key="1">
    <citation type="submission" date="2021-01" db="EMBL/GenBank/DDBJ databases">
        <title>Whole genome shotgun sequence of Actinoplanes nipponensis NBRC 14063.</title>
        <authorList>
            <person name="Komaki H."/>
            <person name="Tamura T."/>
        </authorList>
    </citation>
    <scope>NUCLEOTIDE SEQUENCE</scope>
    <source>
        <strain evidence="4">NBRC 14063</strain>
    </source>
</reference>
<dbReference type="InterPro" id="IPR036390">
    <property type="entry name" value="WH_DNA-bd_sf"/>
</dbReference>
<dbReference type="InterPro" id="IPR036388">
    <property type="entry name" value="WH-like_DNA-bd_sf"/>
</dbReference>
<dbReference type="Gene3D" id="1.10.10.10">
    <property type="entry name" value="Winged helix-like DNA-binding domain superfamily/Winged helix DNA-binding domain"/>
    <property type="match status" value="2"/>
</dbReference>
<protein>
    <submittedName>
        <fullName evidence="4">AsnC family transcriptional regulator</fullName>
    </submittedName>
</protein>
<comment type="caution">
    <text evidence="4">The sequence shown here is derived from an EMBL/GenBank/DDBJ whole genome shotgun (WGS) entry which is preliminary data.</text>
</comment>
<feature type="region of interest" description="Disordered" evidence="1">
    <location>
        <begin position="187"/>
        <end position="222"/>
    </location>
</feature>
<keyword evidence="5" id="KW-1185">Reference proteome</keyword>
<dbReference type="SUPFAM" id="SSF54909">
    <property type="entry name" value="Dimeric alpha+beta barrel"/>
    <property type="match status" value="1"/>
</dbReference>
<dbReference type="InterPro" id="IPR019887">
    <property type="entry name" value="Tscrpt_reg_AsnC/Lrp_C"/>
</dbReference>
<dbReference type="PANTHER" id="PTHR30154">
    <property type="entry name" value="LEUCINE-RESPONSIVE REGULATORY PROTEIN"/>
    <property type="match status" value="1"/>
</dbReference>